<proteinExistence type="predicted"/>
<dbReference type="AlphaFoldDB" id="A0A2G5BKK8"/>
<dbReference type="Proteomes" id="UP000242474">
    <property type="component" value="Unassembled WGS sequence"/>
</dbReference>
<dbReference type="EMBL" id="KZ303486">
    <property type="protein sequence ID" value="PIA19502.1"/>
    <property type="molecule type" value="Genomic_DNA"/>
</dbReference>
<protein>
    <submittedName>
        <fullName evidence="2">Uncharacterized protein</fullName>
    </submittedName>
</protein>
<sequence>MGRVRDSLLSLFRKDAHAAPTSTERGIKRPLMNTPSPHKHSSGASAQCLAFASPMPYGDYEAYNSETRQYLNMGVAHIFKTFPSDAIMPLEDEGVGRLKAVYEAWLPKGGSVAKDKVSGIYTLSFANTSKYEGTISCCSSSTARSIDKHYIQCLYAGTGVRRGGSVVGEAPSTGIEIWIKGSLPITGPWVQTMYVPPELRLNKLCQIAAPNPDFKSYVNTKDALVMMPNITACRNGPVFEIDSDVYIYICRLSPCASICYTVSSAASITREPPMFEFPKIRRAATIPTTALIPEHKSHRHRRRHSPKPCKSRSIFIHVCSDFTKNGITRNGGARLLLPGSVHVCNGDAIHLKSVTPAVDINIKNIGYDRAQFLLIDMPGYQDNDDARSL</sequence>
<gene>
    <name evidence="2" type="ORF">COEREDRAFT_5332</name>
</gene>
<feature type="region of interest" description="Disordered" evidence="1">
    <location>
        <begin position="17"/>
        <end position="43"/>
    </location>
</feature>
<evidence type="ECO:0000313" key="3">
    <source>
        <dbReference type="Proteomes" id="UP000242474"/>
    </source>
</evidence>
<evidence type="ECO:0000256" key="1">
    <source>
        <dbReference type="SAM" id="MobiDB-lite"/>
    </source>
</evidence>
<reference evidence="2 3" key="1">
    <citation type="journal article" date="2015" name="Genome Biol. Evol.">
        <title>Phylogenomic analyses indicate that early fungi evolved digesting cell walls of algal ancestors of land plants.</title>
        <authorList>
            <person name="Chang Y."/>
            <person name="Wang S."/>
            <person name="Sekimoto S."/>
            <person name="Aerts A.L."/>
            <person name="Choi C."/>
            <person name="Clum A."/>
            <person name="LaButti K.M."/>
            <person name="Lindquist E.A."/>
            <person name="Yee Ngan C."/>
            <person name="Ohm R.A."/>
            <person name="Salamov A.A."/>
            <person name="Grigoriev I.V."/>
            <person name="Spatafora J.W."/>
            <person name="Berbee M.L."/>
        </authorList>
    </citation>
    <scope>NUCLEOTIDE SEQUENCE [LARGE SCALE GENOMIC DNA]</scope>
    <source>
        <strain evidence="2 3">NRRL 1564</strain>
    </source>
</reference>
<accession>A0A2G5BKK8</accession>
<name>A0A2G5BKK8_COERN</name>
<evidence type="ECO:0000313" key="2">
    <source>
        <dbReference type="EMBL" id="PIA19502.1"/>
    </source>
</evidence>
<keyword evidence="3" id="KW-1185">Reference proteome</keyword>
<organism evidence="2 3">
    <name type="scientific">Coemansia reversa (strain ATCC 12441 / NRRL 1564)</name>
    <dbReference type="NCBI Taxonomy" id="763665"/>
    <lineage>
        <taxon>Eukaryota</taxon>
        <taxon>Fungi</taxon>
        <taxon>Fungi incertae sedis</taxon>
        <taxon>Zoopagomycota</taxon>
        <taxon>Kickxellomycotina</taxon>
        <taxon>Kickxellomycetes</taxon>
        <taxon>Kickxellales</taxon>
        <taxon>Kickxellaceae</taxon>
        <taxon>Coemansia</taxon>
    </lineage>
</organism>
<dbReference type="OrthoDB" id="5581610at2759"/>